<dbReference type="InterPro" id="IPR016039">
    <property type="entry name" value="Thiolase-like"/>
</dbReference>
<dbReference type="Pfam" id="PF02801">
    <property type="entry name" value="Ketoacyl-synt_C"/>
    <property type="match status" value="1"/>
</dbReference>
<keyword evidence="5 14" id="KW-0444">Lipid biosynthesis</keyword>
<feature type="domain" description="Ketosynthase family 3 (KS3)" evidence="17">
    <location>
        <begin position="3"/>
        <end position="410"/>
    </location>
</feature>
<keyword evidence="6 14" id="KW-0808">Transferase</keyword>
<reference evidence="18 19" key="2">
    <citation type="journal article" date="2016" name="Int. J. Syst. Evol. Microbiol.">
        <title>Bacillus gobiensis sp. nov., isolated from a soil sample.</title>
        <authorList>
            <person name="Liu B."/>
            <person name="Liu G.H."/>
            <person name="Cetin S."/>
            <person name="Schumann P."/>
            <person name="Pan Z.Z."/>
            <person name="Chen Q.Q."/>
        </authorList>
    </citation>
    <scope>NUCLEOTIDE SEQUENCE [LARGE SCALE GENOMIC DNA]</scope>
    <source>
        <strain evidence="18 19">FJAT-4402</strain>
    </source>
</reference>
<protein>
    <recommendedName>
        <fullName evidence="4 14">3-oxoacyl-[acyl-carrier-protein] synthase 2</fullName>
        <ecNumber evidence="3 14">2.3.1.179</ecNumber>
    </recommendedName>
</protein>
<evidence type="ECO:0000259" key="17">
    <source>
        <dbReference type="PROSITE" id="PS52004"/>
    </source>
</evidence>
<evidence type="ECO:0000256" key="16">
    <source>
        <dbReference type="RuleBase" id="RU003694"/>
    </source>
</evidence>
<keyword evidence="7" id="KW-0276">Fatty acid metabolism</keyword>
<accession>A0A0M4FP19</accession>
<keyword evidence="8" id="KW-0443">Lipid metabolism</keyword>
<dbReference type="AlphaFoldDB" id="A0A0M4FP19"/>
<dbReference type="RefSeq" id="WP_053602463.1">
    <property type="nucleotide sequence ID" value="NZ_CP012600.1"/>
</dbReference>
<evidence type="ECO:0000313" key="19">
    <source>
        <dbReference type="Proteomes" id="UP000067625"/>
    </source>
</evidence>
<evidence type="ECO:0000256" key="3">
    <source>
        <dbReference type="ARBA" id="ARBA00012356"/>
    </source>
</evidence>
<dbReference type="GO" id="GO:0004315">
    <property type="term" value="F:3-oxoacyl-[acyl-carrier-protein] synthase activity"/>
    <property type="evidence" value="ECO:0007669"/>
    <property type="project" value="UniProtKB-UniRule"/>
</dbReference>
<dbReference type="GO" id="GO:0006633">
    <property type="term" value="P:fatty acid biosynthetic process"/>
    <property type="evidence" value="ECO:0007669"/>
    <property type="project" value="UniProtKB-UniRule"/>
</dbReference>
<keyword evidence="9 14" id="KW-0275">Fatty acid biosynthesis</keyword>
<dbReference type="FunFam" id="3.40.47.10:FF:000026">
    <property type="entry name" value="3-oxoacyl-[acyl-carrier-protein] synthase 2"/>
    <property type="match status" value="1"/>
</dbReference>
<evidence type="ECO:0000256" key="6">
    <source>
        <dbReference type="ARBA" id="ARBA00022679"/>
    </source>
</evidence>
<reference evidence="19" key="1">
    <citation type="submission" date="2015-08" db="EMBL/GenBank/DDBJ databases">
        <title>Genome sequencing project for genomic taxonomy and phylogenomics of Bacillus-like bacteria.</title>
        <authorList>
            <person name="Liu B."/>
            <person name="Wang J."/>
            <person name="Zhu Y."/>
            <person name="Liu G."/>
            <person name="Chen Q."/>
            <person name="Chen Z."/>
            <person name="Lan J."/>
            <person name="Che J."/>
            <person name="Ge C."/>
            <person name="Shi H."/>
            <person name="Pan Z."/>
            <person name="Liu X."/>
        </authorList>
    </citation>
    <scope>NUCLEOTIDE SEQUENCE [LARGE SCALE GENOMIC DNA]</scope>
    <source>
        <strain evidence="19">FJAT-4402</strain>
    </source>
</reference>
<organism evidence="18 19">
    <name type="scientific">Bacillus gobiensis</name>
    <dbReference type="NCBI Taxonomy" id="1441095"/>
    <lineage>
        <taxon>Bacteria</taxon>
        <taxon>Bacillati</taxon>
        <taxon>Bacillota</taxon>
        <taxon>Bacilli</taxon>
        <taxon>Bacillales</taxon>
        <taxon>Bacillaceae</taxon>
        <taxon>Bacillus</taxon>
    </lineage>
</organism>
<evidence type="ECO:0000256" key="11">
    <source>
        <dbReference type="ARBA" id="ARBA00024006"/>
    </source>
</evidence>
<dbReference type="PROSITE" id="PS52004">
    <property type="entry name" value="KS3_2"/>
    <property type="match status" value="1"/>
</dbReference>
<dbReference type="InterPro" id="IPR000794">
    <property type="entry name" value="Beta-ketoacyl_synthase"/>
</dbReference>
<evidence type="ECO:0000256" key="14">
    <source>
        <dbReference type="PIRNR" id="PIRNR000447"/>
    </source>
</evidence>
<dbReference type="Proteomes" id="UP000067625">
    <property type="component" value="Chromosome"/>
</dbReference>
<dbReference type="InterPro" id="IPR020841">
    <property type="entry name" value="PKS_Beta-ketoAc_synthase_dom"/>
</dbReference>
<dbReference type="OrthoDB" id="9808669at2"/>
<dbReference type="InterPro" id="IPR014030">
    <property type="entry name" value="Ketoacyl_synth_N"/>
</dbReference>
<gene>
    <name evidence="18" type="ORF">AM592_03305</name>
</gene>
<dbReference type="CDD" id="cd00834">
    <property type="entry name" value="KAS_I_II"/>
    <property type="match status" value="1"/>
</dbReference>
<evidence type="ECO:0000256" key="12">
    <source>
        <dbReference type="ARBA" id="ARBA00047318"/>
    </source>
</evidence>
<dbReference type="PROSITE" id="PS00606">
    <property type="entry name" value="KS3_1"/>
    <property type="match status" value="1"/>
</dbReference>
<sequence>MNKKRVVITGIGAVSPLGNTAQTSWENAVKGVSGIGPLTRVNPDEYPAKVAAELKDFDAADFMDKKDARKMDRFTQYAVAASKMAVEDAKLEITDQNAPRIGVWIGSGIGGMETFEQQYDALLSKGPRRVSPFFVPMMIPDMAAGQVSIYLGAKGVNSCTVTACATGTNSIGDAFKAIQRGDADAMIAGGTEAPLTKMSFAGFCANKALSTNPDPKTASRPFDKNRDGFVMGEGAGIVILEELEHAIKRGANIYAEVSGYGSTGDAYHITAPSPTGEGGARAMLQAILDAELTPENIDYINAHGTSTQYNEKFETMAIKEVFGDYAYKLAISSTKSMTGHLLGAAGGIEAIFSIMAIKDGIIPPTINYETPDEDCDLDYVPNKARKQEVKAVLSNSLGFGGHNATLVFKKYV</sequence>
<proteinExistence type="inferred from homology"/>
<dbReference type="PIRSF" id="PIRSF000447">
    <property type="entry name" value="KAS_II"/>
    <property type="match status" value="1"/>
</dbReference>
<evidence type="ECO:0000313" key="18">
    <source>
        <dbReference type="EMBL" id="ALC80723.1"/>
    </source>
</evidence>
<comment type="catalytic activity">
    <reaction evidence="12 14">
        <text>(9Z)-hexadecenoyl-[ACP] + malonyl-[ACP] + H(+) = 3-oxo-(11Z)-octadecenoyl-[ACP] + holo-[ACP] + CO2</text>
        <dbReference type="Rhea" id="RHEA:55040"/>
        <dbReference type="Rhea" id="RHEA-COMP:9623"/>
        <dbReference type="Rhea" id="RHEA-COMP:9685"/>
        <dbReference type="Rhea" id="RHEA-COMP:10800"/>
        <dbReference type="Rhea" id="RHEA-COMP:14074"/>
        <dbReference type="ChEBI" id="CHEBI:15378"/>
        <dbReference type="ChEBI" id="CHEBI:16526"/>
        <dbReference type="ChEBI" id="CHEBI:64479"/>
        <dbReference type="ChEBI" id="CHEBI:78449"/>
        <dbReference type="ChEBI" id="CHEBI:83989"/>
        <dbReference type="ChEBI" id="CHEBI:138538"/>
        <dbReference type="EC" id="2.3.1.179"/>
    </reaction>
</comment>
<evidence type="ECO:0000256" key="2">
    <source>
        <dbReference type="ARBA" id="ARBA00008467"/>
    </source>
</evidence>
<evidence type="ECO:0000256" key="7">
    <source>
        <dbReference type="ARBA" id="ARBA00022832"/>
    </source>
</evidence>
<dbReference type="InterPro" id="IPR014031">
    <property type="entry name" value="Ketoacyl_synth_C"/>
</dbReference>
<dbReference type="PANTHER" id="PTHR11712">
    <property type="entry name" value="POLYKETIDE SYNTHASE-RELATED"/>
    <property type="match status" value="1"/>
</dbReference>
<evidence type="ECO:0000256" key="15">
    <source>
        <dbReference type="PIRSR" id="PIRSR000447-1"/>
    </source>
</evidence>
<keyword evidence="19" id="KW-1185">Reference proteome</keyword>
<dbReference type="GO" id="GO:0005829">
    <property type="term" value="C:cytosol"/>
    <property type="evidence" value="ECO:0007669"/>
    <property type="project" value="TreeGrafter"/>
</dbReference>
<dbReference type="NCBIfam" id="NF005589">
    <property type="entry name" value="PRK07314.1"/>
    <property type="match status" value="1"/>
</dbReference>
<dbReference type="PATRIC" id="fig|1441095.3.peg.721"/>
<comment type="pathway">
    <text evidence="1 14">Lipid metabolism; fatty acid biosynthesis.</text>
</comment>
<dbReference type="InterPro" id="IPR018201">
    <property type="entry name" value="Ketoacyl_synth_AS"/>
</dbReference>
<evidence type="ECO:0000256" key="4">
    <source>
        <dbReference type="ARBA" id="ARBA00014657"/>
    </source>
</evidence>
<dbReference type="PANTHER" id="PTHR11712:SF336">
    <property type="entry name" value="3-OXOACYL-[ACYL-CARRIER-PROTEIN] SYNTHASE, MITOCHONDRIAL"/>
    <property type="match status" value="1"/>
</dbReference>
<dbReference type="NCBIfam" id="NF004970">
    <property type="entry name" value="PRK06333.1"/>
    <property type="match status" value="1"/>
</dbReference>
<keyword evidence="10 14" id="KW-0012">Acyltransferase</keyword>
<feature type="active site" description="For beta-ketoacyl synthase activity" evidence="15">
    <location>
        <position position="164"/>
    </location>
</feature>
<comment type="similarity">
    <text evidence="2 14 16">Belongs to the thiolase-like superfamily. Beta-ketoacyl-ACP synthases family.</text>
</comment>
<dbReference type="SMART" id="SM00825">
    <property type="entry name" value="PKS_KS"/>
    <property type="match status" value="1"/>
</dbReference>
<evidence type="ECO:0000256" key="1">
    <source>
        <dbReference type="ARBA" id="ARBA00005194"/>
    </source>
</evidence>
<comment type="catalytic activity">
    <reaction evidence="13 14">
        <text>a fatty acyl-[ACP] + malonyl-[ACP] + H(+) = a 3-oxoacyl-[ACP] + holo-[ACP] + CO2</text>
        <dbReference type="Rhea" id="RHEA:22836"/>
        <dbReference type="Rhea" id="RHEA-COMP:9623"/>
        <dbReference type="Rhea" id="RHEA-COMP:9685"/>
        <dbReference type="Rhea" id="RHEA-COMP:9916"/>
        <dbReference type="Rhea" id="RHEA-COMP:14125"/>
        <dbReference type="ChEBI" id="CHEBI:15378"/>
        <dbReference type="ChEBI" id="CHEBI:16526"/>
        <dbReference type="ChEBI" id="CHEBI:64479"/>
        <dbReference type="ChEBI" id="CHEBI:78449"/>
        <dbReference type="ChEBI" id="CHEBI:78776"/>
        <dbReference type="ChEBI" id="CHEBI:138651"/>
    </reaction>
</comment>
<evidence type="ECO:0000256" key="9">
    <source>
        <dbReference type="ARBA" id="ARBA00023160"/>
    </source>
</evidence>
<dbReference type="InterPro" id="IPR017568">
    <property type="entry name" value="3-oxoacyl-ACP_synth-2"/>
</dbReference>
<name>A0A0M4FP19_9BACI</name>
<dbReference type="NCBIfam" id="TIGR03150">
    <property type="entry name" value="fabF"/>
    <property type="match status" value="1"/>
</dbReference>
<dbReference type="SUPFAM" id="SSF53901">
    <property type="entry name" value="Thiolase-like"/>
    <property type="match status" value="2"/>
</dbReference>
<dbReference type="EC" id="2.3.1.179" evidence="3 14"/>
<evidence type="ECO:0000256" key="13">
    <source>
        <dbReference type="ARBA" id="ARBA00047659"/>
    </source>
</evidence>
<dbReference type="STRING" id="1441095.AM592_03305"/>
<evidence type="ECO:0000256" key="10">
    <source>
        <dbReference type="ARBA" id="ARBA00023315"/>
    </source>
</evidence>
<dbReference type="Gene3D" id="3.40.47.10">
    <property type="match status" value="2"/>
</dbReference>
<dbReference type="UniPathway" id="UPA00094"/>
<dbReference type="EMBL" id="CP012600">
    <property type="protein sequence ID" value="ALC80723.1"/>
    <property type="molecule type" value="Genomic_DNA"/>
</dbReference>
<dbReference type="Pfam" id="PF00109">
    <property type="entry name" value="ketoacyl-synt"/>
    <property type="match status" value="1"/>
</dbReference>
<comment type="function">
    <text evidence="11 14">Involved in the type II fatty acid elongation cycle. Catalyzes the elongation of a wide range of acyl-ACP by the addition of two carbons from malonyl-ACP to an acyl acceptor. Can efficiently catalyze the conversion of palmitoleoyl-ACP (cis-hexadec-9-enoyl-ACP) to cis-vaccenoyl-ACP (cis-octadec-11-enoyl-ACP), an essential step in the thermal regulation of fatty acid composition.</text>
</comment>
<evidence type="ECO:0000256" key="8">
    <source>
        <dbReference type="ARBA" id="ARBA00023098"/>
    </source>
</evidence>
<evidence type="ECO:0000256" key="5">
    <source>
        <dbReference type="ARBA" id="ARBA00022516"/>
    </source>
</evidence>